<dbReference type="InterPro" id="IPR027417">
    <property type="entry name" value="P-loop_NTPase"/>
</dbReference>
<evidence type="ECO:0000256" key="4">
    <source>
        <dbReference type="ARBA" id="ARBA00022701"/>
    </source>
</evidence>
<dbReference type="GO" id="GO:0007018">
    <property type="term" value="P:microtubule-based movement"/>
    <property type="evidence" value="ECO:0007669"/>
    <property type="project" value="TreeGrafter"/>
</dbReference>
<dbReference type="Proteomes" id="UP000295096">
    <property type="component" value="Unassembled WGS sequence"/>
</dbReference>
<dbReference type="Pfam" id="PF13271">
    <property type="entry name" value="DUF4062"/>
    <property type="match status" value="1"/>
</dbReference>
<reference evidence="12 13" key="1">
    <citation type="journal article" date="2016" name="J. Microbiol.">
        <title>Dankookia rubra gen. nov., sp. nov., an alphaproteobacterium isolated from sediment of a shallow stream.</title>
        <authorList>
            <person name="Kim W.H."/>
            <person name="Kim D.H."/>
            <person name="Kang K."/>
            <person name="Ahn T.Y."/>
        </authorList>
    </citation>
    <scope>NUCLEOTIDE SEQUENCE [LARGE SCALE GENOMIC DNA]</scope>
    <source>
        <strain evidence="12 13">JCM30602</strain>
    </source>
</reference>
<evidence type="ECO:0000256" key="1">
    <source>
        <dbReference type="ARBA" id="ARBA00004245"/>
    </source>
</evidence>
<protein>
    <submittedName>
        <fullName evidence="12">Tetratricopeptide repeat protein</fullName>
    </submittedName>
</protein>
<dbReference type="GO" id="GO:0005871">
    <property type="term" value="C:kinesin complex"/>
    <property type="evidence" value="ECO:0007669"/>
    <property type="project" value="InterPro"/>
</dbReference>
<dbReference type="InterPro" id="IPR002151">
    <property type="entry name" value="Kinesin_light"/>
</dbReference>
<dbReference type="PRINTS" id="PR00381">
    <property type="entry name" value="KINESINLIGHT"/>
</dbReference>
<dbReference type="RefSeq" id="WP_133291398.1">
    <property type="nucleotide sequence ID" value="NZ_SMSJ01000053.1"/>
</dbReference>
<dbReference type="InterPro" id="IPR019734">
    <property type="entry name" value="TPR_rpt"/>
</dbReference>
<dbReference type="OrthoDB" id="7282992at2"/>
<dbReference type="Gene3D" id="1.25.40.10">
    <property type="entry name" value="Tetratricopeptide repeat domain"/>
    <property type="match status" value="2"/>
</dbReference>
<keyword evidence="13" id="KW-1185">Reference proteome</keyword>
<evidence type="ECO:0000256" key="5">
    <source>
        <dbReference type="ARBA" id="ARBA00022737"/>
    </source>
</evidence>
<name>A0A4V3A9L9_9PROT</name>
<dbReference type="InterPro" id="IPR025139">
    <property type="entry name" value="DUF4062"/>
</dbReference>
<dbReference type="GO" id="GO:0005737">
    <property type="term" value="C:cytoplasm"/>
    <property type="evidence" value="ECO:0007669"/>
    <property type="project" value="TreeGrafter"/>
</dbReference>
<dbReference type="InterPro" id="IPR056681">
    <property type="entry name" value="DUF7779"/>
</dbReference>
<comment type="subcellular location">
    <subcellularLocation>
        <location evidence="1">Cytoplasm</location>
        <location evidence="1">Cytoskeleton</location>
    </subcellularLocation>
</comment>
<keyword evidence="3" id="KW-0963">Cytoplasm</keyword>
<feature type="domain" description="DUF7779" evidence="11">
    <location>
        <begin position="435"/>
        <end position="514"/>
    </location>
</feature>
<keyword evidence="7" id="KW-0175">Coiled coil</keyword>
<evidence type="ECO:0000256" key="8">
    <source>
        <dbReference type="ARBA" id="ARBA00023175"/>
    </source>
</evidence>
<dbReference type="SMART" id="SM00028">
    <property type="entry name" value="TPR"/>
    <property type="match status" value="7"/>
</dbReference>
<dbReference type="SUPFAM" id="SSF52540">
    <property type="entry name" value="P-loop containing nucleoside triphosphate hydrolases"/>
    <property type="match status" value="1"/>
</dbReference>
<evidence type="ECO:0000256" key="6">
    <source>
        <dbReference type="ARBA" id="ARBA00022803"/>
    </source>
</evidence>
<dbReference type="Pfam" id="PF25000">
    <property type="entry name" value="DUF7779"/>
    <property type="match status" value="1"/>
</dbReference>
<keyword evidence="6" id="KW-0802">TPR repeat</keyword>
<dbReference type="PANTHER" id="PTHR45783">
    <property type="entry name" value="KINESIN LIGHT CHAIN"/>
    <property type="match status" value="1"/>
</dbReference>
<comment type="similarity">
    <text evidence="2">Belongs to the kinesin light chain family.</text>
</comment>
<accession>A0A4V3A9L9</accession>
<dbReference type="GO" id="GO:0005874">
    <property type="term" value="C:microtubule"/>
    <property type="evidence" value="ECO:0007669"/>
    <property type="project" value="UniProtKB-KW"/>
</dbReference>
<dbReference type="Pfam" id="PF13374">
    <property type="entry name" value="TPR_10"/>
    <property type="match status" value="3"/>
</dbReference>
<dbReference type="Gene3D" id="3.40.50.300">
    <property type="entry name" value="P-loop containing nucleotide triphosphate hydrolases"/>
    <property type="match status" value="1"/>
</dbReference>
<evidence type="ECO:0000313" key="12">
    <source>
        <dbReference type="EMBL" id="TDH59795.1"/>
    </source>
</evidence>
<dbReference type="GO" id="GO:0019894">
    <property type="term" value="F:kinesin binding"/>
    <property type="evidence" value="ECO:0007669"/>
    <property type="project" value="TreeGrafter"/>
</dbReference>
<evidence type="ECO:0000256" key="2">
    <source>
        <dbReference type="ARBA" id="ARBA00009622"/>
    </source>
</evidence>
<dbReference type="SUPFAM" id="SSF48452">
    <property type="entry name" value="TPR-like"/>
    <property type="match status" value="1"/>
</dbReference>
<evidence type="ECO:0000259" key="10">
    <source>
        <dbReference type="Pfam" id="PF13271"/>
    </source>
</evidence>
<evidence type="ECO:0000259" key="11">
    <source>
        <dbReference type="Pfam" id="PF25000"/>
    </source>
</evidence>
<feature type="domain" description="DUF4062" evidence="10">
    <location>
        <begin position="7"/>
        <end position="102"/>
    </location>
</feature>
<dbReference type="Pfam" id="PF13424">
    <property type="entry name" value="TPR_12"/>
    <property type="match status" value="2"/>
</dbReference>
<evidence type="ECO:0000256" key="7">
    <source>
        <dbReference type="ARBA" id="ARBA00023054"/>
    </source>
</evidence>
<dbReference type="InterPro" id="IPR011990">
    <property type="entry name" value="TPR-like_helical_dom_sf"/>
</dbReference>
<keyword evidence="5" id="KW-0677">Repeat</keyword>
<sequence length="907" mass="100298">MAAAEFRVFLSAVTSEFGHTRSALAADLRSRSLLVRVQDDFRQEAAADTTLRKLHDYIRDCAAVVCIIGSRSGACPPANAAVSFIHMLPSGIAKASYTQWEFFFARHYRRRLSIYIARDNYVPDLPEPNGPDCPELQQVMVHYILQEKGFDRSSFSNEDQLCRAVLKEDWEGRAAARSQNLPYLSLGGLFKGREDVLQALRSRLHRAGGGRAAVTGGAVQGLGGIGKTRAAVEYAWRHYYDYTALLFVIAETPEALRRNLAALAGTPLGLPVAAAAEQDAQLQAVIGWLHSHPGWLLVLDNVDSPEALKAAEAMLGRTAGGQVVMTTRLQNLPSTFAPVRLGVLEPDDATAFLLERTDTRRRRAADDAVRARSLAAELGGLALALEHAGALIFRRVMSFEAYRQMWKGNRGKVLAWSDPAVTHYPREIAVTWQTSVEQLSPAGRVLLERLAWLGPDLIPEALLEVPVPGVETEDDALEALADLDAHSLVTRAELPTFTVHRLVQDVTRRSLASDTAQQRLEEALCWLDAAFTGDPDDFHDWPRLDPLAPHVTVALATADEAGITASMSRLMSATASLFLTKARYAEAEPLMRRALAIDEQNLGPDHPDVAIRLNNLARLLRATNRYAEAEPLMRRALAIDEHSLGPDHPDVAIRLNNLAILLKDTNRLAEAEPLMRRALAIDEHNLGPDHPDTARDLNNLATLLQVTNRLAEAEPLIRRALAIDEHSLGLDHPNVARDLNNLVRLLRATNRLAEAEPLMRRALAISERSLGPDHPNVAIRLNNLALLLRATNRMAEAEPLMRRALAIDEHSFGPDHPDVAIDLYNLARLLQDTNRLTEAEPLMQRLVRILVAFTRITGHSHPHLDTALDNYQALLEKLSWNEKKIEGLFMDIVAPISDNVHAPKFIL</sequence>
<proteinExistence type="inferred from homology"/>
<keyword evidence="8" id="KW-0505">Motor protein</keyword>
<keyword evidence="4" id="KW-0493">Microtubule</keyword>
<dbReference type="AlphaFoldDB" id="A0A4V3A9L9"/>
<comment type="caution">
    <text evidence="12">The sequence shown here is derived from an EMBL/GenBank/DDBJ whole genome shotgun (WGS) entry which is preliminary data.</text>
</comment>
<dbReference type="PANTHER" id="PTHR45783:SF3">
    <property type="entry name" value="KINESIN LIGHT CHAIN"/>
    <property type="match status" value="1"/>
</dbReference>
<evidence type="ECO:0000256" key="9">
    <source>
        <dbReference type="ARBA" id="ARBA00023212"/>
    </source>
</evidence>
<evidence type="ECO:0000313" key="13">
    <source>
        <dbReference type="Proteomes" id="UP000295096"/>
    </source>
</evidence>
<evidence type="ECO:0000256" key="3">
    <source>
        <dbReference type="ARBA" id="ARBA00022490"/>
    </source>
</evidence>
<gene>
    <name evidence="12" type="ORF">E2C06_25465</name>
</gene>
<organism evidence="12 13">
    <name type="scientific">Dankookia rubra</name>
    <dbReference type="NCBI Taxonomy" id="1442381"/>
    <lineage>
        <taxon>Bacteria</taxon>
        <taxon>Pseudomonadati</taxon>
        <taxon>Pseudomonadota</taxon>
        <taxon>Alphaproteobacteria</taxon>
        <taxon>Acetobacterales</taxon>
        <taxon>Roseomonadaceae</taxon>
        <taxon>Dankookia</taxon>
    </lineage>
</organism>
<dbReference type="EMBL" id="SMSJ01000053">
    <property type="protein sequence ID" value="TDH59795.1"/>
    <property type="molecule type" value="Genomic_DNA"/>
</dbReference>
<keyword evidence="9" id="KW-0206">Cytoskeleton</keyword>